<reference evidence="2" key="1">
    <citation type="submission" date="2025-08" db="UniProtKB">
        <authorList>
            <consortium name="Ensembl"/>
        </authorList>
    </citation>
    <scope>IDENTIFICATION</scope>
</reference>
<dbReference type="PROSITE" id="PS50835">
    <property type="entry name" value="IG_LIKE"/>
    <property type="match status" value="1"/>
</dbReference>
<dbReference type="InterPro" id="IPR036179">
    <property type="entry name" value="Ig-like_dom_sf"/>
</dbReference>
<dbReference type="InterPro" id="IPR007110">
    <property type="entry name" value="Ig-like_dom"/>
</dbReference>
<keyword evidence="3" id="KW-1185">Reference proteome</keyword>
<dbReference type="Proteomes" id="UP000694545">
    <property type="component" value="Unplaced"/>
</dbReference>
<evidence type="ECO:0000313" key="2">
    <source>
        <dbReference type="Ensembl" id="ENSVKKP00000009946.1"/>
    </source>
</evidence>
<dbReference type="Ensembl" id="ENSVKKT00000010195.1">
    <property type="protein sequence ID" value="ENSVKKP00000009946.1"/>
    <property type="gene ID" value="ENSVKKG00000007026.1"/>
</dbReference>
<sequence>MQTLLLVSHVRITSSTELSYDITNRCFPWVPLARLQRLPRGSWGMPAGSPLLLWLALFSQASACLLCFSSAPQRLRICQQFLGHHSARHAVCLEALQEGFRPHTFMLRLQMGTGPSGSPAGCQLCHSQPCLLLAGFQREARRFQCSSCSIVDCQLPIDCPVQDVHKQEGDGTLLSCEVKFQIPTDSTFRWKFAKDLRTEDLSLFQDLQFGFSRSLLIQPTLGSHHGTIACEIAEEEDVLIRKFYYLNVDHQREEAEGVVVNRPPSLQEMLSAPDALSKKNVILLISGIALSSMALTLAAL</sequence>
<dbReference type="GO" id="GO:0007342">
    <property type="term" value="P:fusion of sperm to egg plasma membrane involved in single fertilization"/>
    <property type="evidence" value="ECO:0007669"/>
    <property type="project" value="InterPro"/>
</dbReference>
<protein>
    <recommendedName>
        <fullName evidence="1">Ig-like domain-containing protein</fullName>
    </recommendedName>
</protein>
<name>A0A8D2JCR6_VARKO</name>
<accession>A0A8D2JCR6</accession>
<dbReference type="PANTHER" id="PTHR37366:SF1">
    <property type="entry name" value="SPERM ACROSOME MEMBRANE-ASSOCIATED PROTEIN 6"/>
    <property type="match status" value="1"/>
</dbReference>
<dbReference type="PANTHER" id="PTHR37366">
    <property type="entry name" value="SPERM ACROSOME MEMBRANE-ASSOCIATED PROTEIN 6"/>
    <property type="match status" value="1"/>
</dbReference>
<dbReference type="InterPro" id="IPR034549">
    <property type="entry name" value="SPACA6"/>
</dbReference>
<proteinExistence type="predicted"/>
<evidence type="ECO:0000259" key="1">
    <source>
        <dbReference type="PROSITE" id="PS50835"/>
    </source>
</evidence>
<evidence type="ECO:0000313" key="3">
    <source>
        <dbReference type="Proteomes" id="UP000694545"/>
    </source>
</evidence>
<dbReference type="OMA" id="ERHHACK"/>
<dbReference type="AlphaFoldDB" id="A0A8D2JCR6"/>
<reference evidence="2" key="2">
    <citation type="submission" date="2025-09" db="UniProtKB">
        <authorList>
            <consortium name="Ensembl"/>
        </authorList>
    </citation>
    <scope>IDENTIFICATION</scope>
</reference>
<feature type="domain" description="Ig-like" evidence="1">
    <location>
        <begin position="156"/>
        <end position="241"/>
    </location>
</feature>
<organism evidence="2 3">
    <name type="scientific">Varanus komodoensis</name>
    <name type="common">Komodo dragon</name>
    <dbReference type="NCBI Taxonomy" id="61221"/>
    <lineage>
        <taxon>Eukaryota</taxon>
        <taxon>Metazoa</taxon>
        <taxon>Chordata</taxon>
        <taxon>Craniata</taxon>
        <taxon>Vertebrata</taxon>
        <taxon>Euteleostomi</taxon>
        <taxon>Lepidosauria</taxon>
        <taxon>Squamata</taxon>
        <taxon>Bifurcata</taxon>
        <taxon>Unidentata</taxon>
        <taxon>Episquamata</taxon>
        <taxon>Toxicofera</taxon>
        <taxon>Anguimorpha</taxon>
        <taxon>Paleoanguimorpha</taxon>
        <taxon>Varanoidea</taxon>
        <taxon>Varanidae</taxon>
        <taxon>Varanus</taxon>
    </lineage>
</organism>
<dbReference type="SUPFAM" id="SSF48726">
    <property type="entry name" value="Immunoglobulin"/>
    <property type="match status" value="1"/>
</dbReference>